<evidence type="ECO:0000259" key="1">
    <source>
        <dbReference type="PROSITE" id="PS50181"/>
    </source>
</evidence>
<dbReference type="PROSITE" id="PS50181">
    <property type="entry name" value="FBOX"/>
    <property type="match status" value="1"/>
</dbReference>
<reference evidence="2" key="1">
    <citation type="submission" date="2019-12" db="EMBL/GenBank/DDBJ databases">
        <authorList>
            <person name="Scholes J."/>
        </authorList>
    </citation>
    <scope>NUCLEOTIDE SEQUENCE</scope>
</reference>
<sequence>MVRQPPPPGLPKAASNEEGSAQVAPFKFLVPRDDQNMQIIGGKISRTFYPRRCRRKRPYSDIDSLSDELLMEVLAHISGPDIYGARLVCRKWYHIIHTCGFMRFYLQHATYGLLFKCSILGSYLMLPQGRVRVEITKLRYKRRRIVTSTCNGLWSENQLGNWDNLYVMNPTTGQVVLLPPLVNRVQTGFHAIGYVPASMEYKAVIFWPASVIEKRMYFYILNVGVDKSWRKVEYESTTPFRKHHFMISEGFMHWTHPPTNQVLTVNLETETFTETPGPIPVAGTGSVNNIYLSTGRYLSLLRRSGDYSWEIWEMSRPERGEWRKKADLSLEAHKGRFKQLGLRHYEFLIPVGWVKYSELLALKSDDKKHRTGVFLYNLITQEFDKIELPFYISMSKPMVYKSSLEWLDAAV</sequence>
<dbReference type="InterPro" id="IPR050796">
    <property type="entry name" value="SCF_F-box_component"/>
</dbReference>
<organism evidence="2 3">
    <name type="scientific">Striga hermonthica</name>
    <name type="common">Purple witchweed</name>
    <name type="synonym">Buchnera hermonthica</name>
    <dbReference type="NCBI Taxonomy" id="68872"/>
    <lineage>
        <taxon>Eukaryota</taxon>
        <taxon>Viridiplantae</taxon>
        <taxon>Streptophyta</taxon>
        <taxon>Embryophyta</taxon>
        <taxon>Tracheophyta</taxon>
        <taxon>Spermatophyta</taxon>
        <taxon>Magnoliopsida</taxon>
        <taxon>eudicotyledons</taxon>
        <taxon>Gunneridae</taxon>
        <taxon>Pentapetalae</taxon>
        <taxon>asterids</taxon>
        <taxon>lamiids</taxon>
        <taxon>Lamiales</taxon>
        <taxon>Orobanchaceae</taxon>
        <taxon>Buchnereae</taxon>
        <taxon>Striga</taxon>
    </lineage>
</organism>
<evidence type="ECO:0000313" key="2">
    <source>
        <dbReference type="EMBL" id="CAA0834976.1"/>
    </source>
</evidence>
<comment type="caution">
    <text evidence="2">The sequence shown here is derived from an EMBL/GenBank/DDBJ whole genome shotgun (WGS) entry which is preliminary data.</text>
</comment>
<protein>
    <recommendedName>
        <fullName evidence="1">F-box domain-containing protein</fullName>
    </recommendedName>
</protein>
<dbReference type="InterPro" id="IPR001810">
    <property type="entry name" value="F-box_dom"/>
</dbReference>
<dbReference type="Pfam" id="PF00646">
    <property type="entry name" value="F-box"/>
    <property type="match status" value="1"/>
</dbReference>
<dbReference type="AlphaFoldDB" id="A0A9N7NHX9"/>
<accession>A0A9N7NHX9</accession>
<proteinExistence type="predicted"/>
<dbReference type="PANTHER" id="PTHR31672">
    <property type="entry name" value="BNACNNG10540D PROTEIN"/>
    <property type="match status" value="1"/>
</dbReference>
<dbReference type="SUPFAM" id="SSF81383">
    <property type="entry name" value="F-box domain"/>
    <property type="match status" value="1"/>
</dbReference>
<dbReference type="Proteomes" id="UP001153555">
    <property type="component" value="Unassembled WGS sequence"/>
</dbReference>
<dbReference type="InterPro" id="IPR036047">
    <property type="entry name" value="F-box-like_dom_sf"/>
</dbReference>
<dbReference type="InterPro" id="IPR017451">
    <property type="entry name" value="F-box-assoc_interact_dom"/>
</dbReference>
<dbReference type="InterPro" id="IPR013187">
    <property type="entry name" value="F-box-assoc_dom_typ3"/>
</dbReference>
<gene>
    <name evidence="2" type="ORF">SHERM_02781</name>
</gene>
<dbReference type="Gene3D" id="1.20.1280.50">
    <property type="match status" value="1"/>
</dbReference>
<dbReference type="Pfam" id="PF08268">
    <property type="entry name" value="FBA_3"/>
    <property type="match status" value="1"/>
</dbReference>
<dbReference type="SMART" id="SM00256">
    <property type="entry name" value="FBOX"/>
    <property type="match status" value="1"/>
</dbReference>
<dbReference type="NCBIfam" id="TIGR01640">
    <property type="entry name" value="F_box_assoc_1"/>
    <property type="match status" value="1"/>
</dbReference>
<dbReference type="EMBL" id="CACSLK010028053">
    <property type="protein sequence ID" value="CAA0834976.1"/>
    <property type="molecule type" value="Genomic_DNA"/>
</dbReference>
<evidence type="ECO:0000313" key="3">
    <source>
        <dbReference type="Proteomes" id="UP001153555"/>
    </source>
</evidence>
<keyword evidence="3" id="KW-1185">Reference proteome</keyword>
<name>A0A9N7NHX9_STRHE</name>
<dbReference type="CDD" id="cd09917">
    <property type="entry name" value="F-box_SF"/>
    <property type="match status" value="1"/>
</dbReference>
<feature type="domain" description="F-box" evidence="1">
    <location>
        <begin position="59"/>
        <end position="108"/>
    </location>
</feature>